<reference evidence="13" key="2">
    <citation type="submission" date="2017-02" db="UniProtKB">
        <authorList>
            <consortium name="WormBaseParasite"/>
        </authorList>
    </citation>
    <scope>IDENTIFICATION</scope>
</reference>
<sequence>MKHSLKSVQKSQNSSGDSGFELVSGRIYFSKVDILPEKFNEAAFHLSEVLQIIRPQLSIHFNFMIDLGWLIQQYPTPCRESPIICVVGEKMGTDRRSLQREVSALNLKNISILGASLPLPFGTHHTKLSMFDCEDKLHVIVSTANLIEGRALFSLFSTYKIYYYATNVLILTYCFVCAKYRLPDVDFWMDRIRYCDFSSVSDRLVFSVPGIHKADRLYKFGHPSLARLLCDRPIPNPDVRRLFLVQCSSIGSLGAKSDTWLRPQFSRSLQGDQASCSSRLFLIYPCVEDVRSSLEGYSAGGSLPYQKSTAERQPWLRDIMCKWRSERWGRSRAMPHVKTYTEIIDGNPQWVLVTSANLSKAAWGDFQKDRTQLMVRSYELGVLITDSSRLKLPYDYPAMKYSSTDEPWLCDISYTKEDSHGKQWIVTRR</sequence>
<accession>A0A0K0D9W8</accession>
<name>A0A0K0D9W8_ANGCA</name>
<protein>
    <submittedName>
        <fullName evidence="13">Tyrosyl-DNA phosphodiesterase 1</fullName>
    </submittedName>
</protein>
<feature type="site" description="Interaction with DNA" evidence="11">
    <location>
        <position position="359"/>
    </location>
</feature>
<evidence type="ECO:0000313" key="13">
    <source>
        <dbReference type="WBParaSite" id="ACAC_0000697701-mRNA-1"/>
    </source>
</evidence>
<evidence type="ECO:0000313" key="12">
    <source>
        <dbReference type="Proteomes" id="UP000035642"/>
    </source>
</evidence>
<dbReference type="Gene3D" id="3.30.870.10">
    <property type="entry name" value="Endonuclease Chain A"/>
    <property type="match status" value="2"/>
</dbReference>
<evidence type="ECO:0000256" key="9">
    <source>
        <dbReference type="PIRSR" id="PIRSR610347-1"/>
    </source>
</evidence>
<dbReference type="GO" id="GO:0017005">
    <property type="term" value="F:3'-tyrosyl-DNA phosphodiesterase activity"/>
    <property type="evidence" value="ECO:0007669"/>
    <property type="project" value="TreeGrafter"/>
</dbReference>
<keyword evidence="7" id="KW-0234">DNA repair</keyword>
<feature type="active site" description="Proton donor/acceptor" evidence="9">
    <location>
        <position position="336"/>
    </location>
</feature>
<dbReference type="WBParaSite" id="ACAC_0000697701-mRNA-1">
    <property type="protein sequence ID" value="ACAC_0000697701-mRNA-1"/>
    <property type="gene ID" value="ACAC_0000697701"/>
</dbReference>
<dbReference type="GO" id="GO:0004527">
    <property type="term" value="F:exonuclease activity"/>
    <property type="evidence" value="ECO:0007669"/>
    <property type="project" value="UniProtKB-KW"/>
</dbReference>
<dbReference type="PANTHER" id="PTHR12415">
    <property type="entry name" value="TYROSYL-DNA PHOSPHODIESTERASE 1"/>
    <property type="match status" value="1"/>
</dbReference>
<dbReference type="GO" id="GO:0003697">
    <property type="term" value="F:single-stranded DNA binding"/>
    <property type="evidence" value="ECO:0007669"/>
    <property type="project" value="TreeGrafter"/>
</dbReference>
<dbReference type="GO" id="GO:0006281">
    <property type="term" value="P:DNA repair"/>
    <property type="evidence" value="ECO:0007669"/>
    <property type="project" value="UniProtKB-KW"/>
</dbReference>
<evidence type="ECO:0000256" key="6">
    <source>
        <dbReference type="ARBA" id="ARBA00022839"/>
    </source>
</evidence>
<feature type="active site" description="Nucleophile" evidence="9">
    <location>
        <position position="125"/>
    </location>
</feature>
<feature type="binding site" evidence="10">
    <location>
        <position position="127"/>
    </location>
    <ligand>
        <name>substrate</name>
    </ligand>
</feature>
<keyword evidence="8" id="KW-0539">Nucleus</keyword>
<dbReference type="SUPFAM" id="SSF56024">
    <property type="entry name" value="Phospholipase D/nuclease"/>
    <property type="match status" value="2"/>
</dbReference>
<keyword evidence="4" id="KW-0227">DNA damage</keyword>
<keyword evidence="12" id="KW-1185">Reference proteome</keyword>
<evidence type="ECO:0000256" key="8">
    <source>
        <dbReference type="ARBA" id="ARBA00023242"/>
    </source>
</evidence>
<comment type="subcellular location">
    <subcellularLocation>
        <location evidence="1">Nucleus</location>
    </subcellularLocation>
</comment>
<keyword evidence="3" id="KW-0540">Nuclease</keyword>
<evidence type="ECO:0000256" key="11">
    <source>
        <dbReference type="PIRSR" id="PIRSR610347-3"/>
    </source>
</evidence>
<proteinExistence type="inferred from homology"/>
<dbReference type="Pfam" id="PF06087">
    <property type="entry name" value="Tyr-DNA_phospho"/>
    <property type="match status" value="2"/>
</dbReference>
<evidence type="ECO:0000256" key="1">
    <source>
        <dbReference type="ARBA" id="ARBA00004123"/>
    </source>
</evidence>
<comment type="similarity">
    <text evidence="2">Belongs to the tyrosyl-DNA phosphodiesterase family.</text>
</comment>
<dbReference type="GO" id="GO:0003690">
    <property type="term" value="F:double-stranded DNA binding"/>
    <property type="evidence" value="ECO:0007669"/>
    <property type="project" value="TreeGrafter"/>
</dbReference>
<evidence type="ECO:0000256" key="7">
    <source>
        <dbReference type="ARBA" id="ARBA00023204"/>
    </source>
</evidence>
<evidence type="ECO:0000256" key="5">
    <source>
        <dbReference type="ARBA" id="ARBA00022801"/>
    </source>
</evidence>
<evidence type="ECO:0000256" key="10">
    <source>
        <dbReference type="PIRSR" id="PIRSR610347-2"/>
    </source>
</evidence>
<keyword evidence="6" id="KW-0269">Exonuclease</keyword>
<dbReference type="InterPro" id="IPR010347">
    <property type="entry name" value="Tdp1"/>
</dbReference>
<organism evidence="12 13">
    <name type="scientific">Angiostrongylus cantonensis</name>
    <name type="common">Rat lungworm</name>
    <dbReference type="NCBI Taxonomy" id="6313"/>
    <lineage>
        <taxon>Eukaryota</taxon>
        <taxon>Metazoa</taxon>
        <taxon>Ecdysozoa</taxon>
        <taxon>Nematoda</taxon>
        <taxon>Chromadorea</taxon>
        <taxon>Rhabditida</taxon>
        <taxon>Rhabditina</taxon>
        <taxon>Rhabditomorpha</taxon>
        <taxon>Strongyloidea</taxon>
        <taxon>Metastrongylidae</taxon>
        <taxon>Angiostrongylus</taxon>
    </lineage>
</organism>
<evidence type="ECO:0000256" key="2">
    <source>
        <dbReference type="ARBA" id="ARBA00010205"/>
    </source>
</evidence>
<dbReference type="Proteomes" id="UP000035642">
    <property type="component" value="Unassembled WGS sequence"/>
</dbReference>
<evidence type="ECO:0000256" key="4">
    <source>
        <dbReference type="ARBA" id="ARBA00022763"/>
    </source>
</evidence>
<dbReference type="GO" id="GO:0005634">
    <property type="term" value="C:nucleus"/>
    <property type="evidence" value="ECO:0007669"/>
    <property type="project" value="UniProtKB-SubCell"/>
</dbReference>
<dbReference type="AlphaFoldDB" id="A0A0K0D9W8"/>
<evidence type="ECO:0000256" key="3">
    <source>
        <dbReference type="ARBA" id="ARBA00022722"/>
    </source>
</evidence>
<reference evidence="12" key="1">
    <citation type="submission" date="2012-09" db="EMBL/GenBank/DDBJ databases">
        <authorList>
            <person name="Martin A.A."/>
        </authorList>
    </citation>
    <scope>NUCLEOTIDE SEQUENCE</scope>
</reference>
<keyword evidence="5" id="KW-0378">Hydrolase</keyword>
<feature type="binding site" evidence="10">
    <location>
        <position position="338"/>
    </location>
    <ligand>
        <name>substrate</name>
    </ligand>
</feature>
<dbReference type="STRING" id="6313.A0A0K0D9W8"/>
<dbReference type="PANTHER" id="PTHR12415:SF0">
    <property type="entry name" value="TYROSYL-DNA PHOSPHODIESTERASE 1"/>
    <property type="match status" value="1"/>
</dbReference>